<dbReference type="EMBL" id="LSSN01004604">
    <property type="protein sequence ID" value="OMJ11242.1"/>
    <property type="molecule type" value="Genomic_DNA"/>
</dbReference>
<keyword evidence="2" id="KW-1185">Reference proteome</keyword>
<gene>
    <name evidence="1" type="ORF">AYI70_g9852</name>
</gene>
<organism evidence="1 2">
    <name type="scientific">Smittium culicis</name>
    <dbReference type="NCBI Taxonomy" id="133412"/>
    <lineage>
        <taxon>Eukaryota</taxon>
        <taxon>Fungi</taxon>
        <taxon>Fungi incertae sedis</taxon>
        <taxon>Zoopagomycota</taxon>
        <taxon>Kickxellomycotina</taxon>
        <taxon>Harpellomycetes</taxon>
        <taxon>Harpellales</taxon>
        <taxon>Legeriomycetaceae</taxon>
        <taxon>Smittium</taxon>
    </lineage>
</organism>
<dbReference type="OrthoDB" id="3067660at2759"/>
<dbReference type="Proteomes" id="UP000187283">
    <property type="component" value="Unassembled WGS sequence"/>
</dbReference>
<protein>
    <submittedName>
        <fullName evidence="1">Uncharacterized protein</fullName>
    </submittedName>
</protein>
<evidence type="ECO:0000313" key="2">
    <source>
        <dbReference type="Proteomes" id="UP000187283"/>
    </source>
</evidence>
<sequence length="86" mass="9331">MKLIANQLISNDSKKLWNLIKSYTGKSFQSIADGPVTILWSDITDALRDTPNNKALGVDGVPSECLETSVVVPVPKKGDLKGPDNY</sequence>
<comment type="caution">
    <text evidence="1">The sequence shown here is derived from an EMBL/GenBank/DDBJ whole genome shotgun (WGS) entry which is preliminary data.</text>
</comment>
<accession>A0A1R1X9F3</accession>
<evidence type="ECO:0000313" key="1">
    <source>
        <dbReference type="EMBL" id="OMJ11242.1"/>
    </source>
</evidence>
<reference evidence="1 2" key="1">
    <citation type="submission" date="2017-01" db="EMBL/GenBank/DDBJ databases">
        <authorList>
            <person name="Mah S.A."/>
            <person name="Swanson W.J."/>
            <person name="Moy G.W."/>
            <person name="Vacquier V.D."/>
        </authorList>
    </citation>
    <scope>NUCLEOTIDE SEQUENCE [LARGE SCALE GENOMIC DNA]</scope>
    <source>
        <strain evidence="1 2">GSMNP</strain>
    </source>
</reference>
<dbReference type="AlphaFoldDB" id="A0A1R1X9F3"/>
<name>A0A1R1X9F3_9FUNG</name>
<proteinExistence type="predicted"/>